<accession>Q8E9K9</accession>
<dbReference type="EMBL" id="AE014299">
    <property type="protein sequence ID" value="AAN57233.1"/>
    <property type="molecule type" value="Genomic_DNA"/>
</dbReference>
<name>Q8E9K9_SHEON</name>
<evidence type="ECO:0000313" key="2">
    <source>
        <dbReference type="Proteomes" id="UP000008186"/>
    </source>
</evidence>
<sequence>MTAETQADWLPDLVCLQDYNGNWQRYFDEIYRLFCVDFVDGKPIFRGQRLGLKRYPEYNGKSATFWHMISEGSLEAEREPDLRRCERITWPRPHIENDSASTVKIWAEKRGSDKRIHIWHEQAEYLVVLNKRKDYLLPWTAYTVERTHEKIKLNKRWERNKLEEI</sequence>
<reference evidence="1 2" key="3">
    <citation type="journal article" date="2008" name="Appl. Environ. Microbiol.">
        <title>Identification of mobile elements and pseudogenes in the Shewanella oneidensis MR-1 genome.</title>
        <authorList>
            <person name="Romine M.F."/>
            <person name="Carlson T.S."/>
            <person name="Norbeck A.D."/>
            <person name="McCue L.A."/>
            <person name="Lipton M.S."/>
        </authorList>
    </citation>
    <scope>NUCLEOTIDE SEQUENCE [LARGE SCALE GENOMIC DNA]</scope>
    <source>
        <strain evidence="2">ATCC 700550 / JCM 31522 / CIP 106686 / LMG 19005 / NCIMB 14063 / MR-1</strain>
    </source>
</reference>
<dbReference type="PaxDb" id="211586-SO_4262"/>
<reference evidence="1 2" key="1">
    <citation type="journal article" date="2002" name="Nat. Biotechnol.">
        <title>Genome sequence of the dissimilatory metal ion-reducing bacterium Shewanella oneidensis.</title>
        <authorList>
            <person name="Heidelberg J.F."/>
            <person name="Paulsen I.T."/>
            <person name="Nelson K.E."/>
            <person name="Gaidos E.J."/>
            <person name="Nelson W.C."/>
            <person name="Read T.D."/>
            <person name="Eisen J.A."/>
            <person name="Seshadri R."/>
            <person name="Ward N."/>
            <person name="Methe B."/>
            <person name="Clayton R.A."/>
            <person name="Meyer T."/>
            <person name="Tsapin A."/>
            <person name="Scott J."/>
            <person name="Beanan M."/>
            <person name="Brinkac L."/>
            <person name="Daugherty S."/>
            <person name="DeBoy R.T."/>
            <person name="Dodson R.J."/>
            <person name="Durkin A.S."/>
            <person name="Haft D.H."/>
            <person name="Kolonay J.F."/>
            <person name="Madupu R."/>
            <person name="Peterson J.D."/>
            <person name="Umayam L.A."/>
            <person name="White O."/>
            <person name="Wolf A.M."/>
            <person name="Vamathevan J."/>
            <person name="Weidman J."/>
            <person name="Impraim M."/>
            <person name="Lee K."/>
            <person name="Berry K."/>
            <person name="Lee C."/>
            <person name="Mueller J."/>
            <person name="Khouri H."/>
            <person name="Gill J."/>
            <person name="Utterback T.R."/>
            <person name="McDonald L.A."/>
            <person name="Feldblyum T.V."/>
            <person name="Smith H.O."/>
            <person name="Venter J.C."/>
            <person name="Nealson K.H."/>
            <person name="Fraser C.M."/>
        </authorList>
    </citation>
    <scope>NUCLEOTIDE SEQUENCE [LARGE SCALE GENOMIC DNA]</scope>
    <source>
        <strain evidence="2">ATCC 700550 / JCM 31522 / CIP 106686 / LMG 19005 / NCIMB 14063 / MR-1</strain>
    </source>
</reference>
<dbReference type="Proteomes" id="UP000008186">
    <property type="component" value="Chromosome"/>
</dbReference>
<dbReference type="OrthoDB" id="7868987at2"/>
<dbReference type="RefSeq" id="WP_011073933.1">
    <property type="nucleotide sequence ID" value="NC_004347.2"/>
</dbReference>
<evidence type="ECO:0000313" key="1">
    <source>
        <dbReference type="EMBL" id="AAN57233.1"/>
    </source>
</evidence>
<dbReference type="eggNOG" id="ENOG5032W2H">
    <property type="taxonomic scope" value="Bacteria"/>
</dbReference>
<reference evidence="1 2" key="4">
    <citation type="journal article" date="2011" name="BMC Genomics">
        <title>Genome-wide protein localization prediction strategies for gram negative bacteria.</title>
        <authorList>
            <person name="Romine M.F."/>
        </authorList>
    </citation>
    <scope>NUCLEOTIDE SEQUENCE [LARGE SCALE GENOMIC DNA]</scope>
    <source>
        <strain evidence="2">ATCC 700550 / JCM 31522 / CIP 106686 / LMG 19005 / NCIMB 14063 / MR-1</strain>
    </source>
</reference>
<organism evidence="1 2">
    <name type="scientific">Shewanella oneidensis (strain ATCC 700550 / JCM 31522 / CIP 106686 / LMG 19005 / NCIMB 14063 / MR-1)</name>
    <dbReference type="NCBI Taxonomy" id="211586"/>
    <lineage>
        <taxon>Bacteria</taxon>
        <taxon>Pseudomonadati</taxon>
        <taxon>Pseudomonadota</taxon>
        <taxon>Gammaproteobacteria</taxon>
        <taxon>Alteromonadales</taxon>
        <taxon>Shewanellaceae</taxon>
        <taxon>Shewanella</taxon>
    </lineage>
</organism>
<dbReference type="HOGENOM" id="CLU_126392_0_0_6"/>
<proteinExistence type="predicted"/>
<protein>
    <submittedName>
        <fullName evidence="1">Phage P1-related protein in restrction modification operon RflB</fullName>
    </submittedName>
</protein>
<dbReference type="AlphaFoldDB" id="Q8E9K9"/>
<dbReference type="KEGG" id="son:SO_4262"/>
<dbReference type="STRING" id="211586.SO_4262"/>
<gene>
    <name evidence="1" type="primary">rflB</name>
    <name evidence="1" type="ordered locus">SO_4262</name>
</gene>
<keyword evidence="2" id="KW-1185">Reference proteome</keyword>
<reference evidence="1 2" key="2">
    <citation type="journal article" date="2005" name="Proteomics">
        <title>Global detection and characterization of hypothetical proteins in Shewanella oneidensis MR-1 using LC-MS based proteomics.</title>
        <authorList>
            <person name="Elias D.A."/>
            <person name="Monroe M.E."/>
            <person name="Marshall M.J."/>
            <person name="Romine M.F."/>
            <person name="Belieav A.S."/>
            <person name="Fredrickson J.K."/>
            <person name="Anderson G.A."/>
            <person name="Smith R.D."/>
            <person name="Lipton M.S."/>
        </authorList>
    </citation>
    <scope>NUCLEOTIDE SEQUENCE [LARGE SCALE GENOMIC DNA]</scope>
    <source>
        <strain evidence="2">ATCC 700550 / JCM 31522 / CIP 106686 / LMG 19005 / NCIMB 14063 / MR-1</strain>
    </source>
</reference>
<dbReference type="BioCyc" id="SONE211586:G1GMP-3937-MONOMER"/>